<proteinExistence type="predicted"/>
<name>A0ABV7X7H8_9SPHN</name>
<organism evidence="1 2">
    <name type="scientific">Sphingoaurantiacus capsulatus</name>
    <dbReference type="NCBI Taxonomy" id="1771310"/>
    <lineage>
        <taxon>Bacteria</taxon>
        <taxon>Pseudomonadati</taxon>
        <taxon>Pseudomonadota</taxon>
        <taxon>Alphaproteobacteria</taxon>
        <taxon>Sphingomonadales</taxon>
        <taxon>Sphingosinicellaceae</taxon>
        <taxon>Sphingoaurantiacus</taxon>
    </lineage>
</organism>
<evidence type="ECO:0000313" key="1">
    <source>
        <dbReference type="EMBL" id="MFC3711279.1"/>
    </source>
</evidence>
<comment type="caution">
    <text evidence="1">The sequence shown here is derived from an EMBL/GenBank/DDBJ whole genome shotgun (WGS) entry which is preliminary data.</text>
</comment>
<dbReference type="Proteomes" id="UP001595615">
    <property type="component" value="Unassembled WGS sequence"/>
</dbReference>
<dbReference type="RefSeq" id="WP_380855880.1">
    <property type="nucleotide sequence ID" value="NZ_JBHRXV010000001.1"/>
</dbReference>
<accession>A0ABV7X7H8</accession>
<reference evidence="2" key="1">
    <citation type="journal article" date="2019" name="Int. J. Syst. Evol. Microbiol.">
        <title>The Global Catalogue of Microorganisms (GCM) 10K type strain sequencing project: providing services to taxonomists for standard genome sequencing and annotation.</title>
        <authorList>
            <consortium name="The Broad Institute Genomics Platform"/>
            <consortium name="The Broad Institute Genome Sequencing Center for Infectious Disease"/>
            <person name="Wu L."/>
            <person name="Ma J."/>
        </authorList>
    </citation>
    <scope>NUCLEOTIDE SEQUENCE [LARGE SCALE GENOMIC DNA]</scope>
    <source>
        <strain evidence="2">KCTC 42644</strain>
    </source>
</reference>
<dbReference type="EMBL" id="JBHRXV010000001">
    <property type="protein sequence ID" value="MFC3711279.1"/>
    <property type="molecule type" value="Genomic_DNA"/>
</dbReference>
<protein>
    <submittedName>
        <fullName evidence="1">Uncharacterized protein</fullName>
    </submittedName>
</protein>
<keyword evidence="2" id="KW-1185">Reference proteome</keyword>
<sequence length="141" mass="14565">MANLVLYSNFRLRQHNGNAINLASAPIKVALLTAAYVPDVAVDQLFASVSSGKEVSGGAYSAGGQTIAGSAVALDGATPEWTHDDVVWSQHASGFATARYAVWHDSGSGRLIGYLDLTSNRGNVNGPLTLDVTAATGIASF</sequence>
<gene>
    <name evidence="1" type="ORF">ACFOMD_01770</name>
</gene>
<evidence type="ECO:0000313" key="2">
    <source>
        <dbReference type="Proteomes" id="UP001595615"/>
    </source>
</evidence>